<dbReference type="NCBIfam" id="NF003519">
    <property type="entry name" value="PRK05182.2-5"/>
    <property type="match status" value="1"/>
</dbReference>
<dbReference type="SUPFAM" id="SSF56553">
    <property type="entry name" value="Insert subdomain of RNA polymerase alpha subunit"/>
    <property type="match status" value="1"/>
</dbReference>
<feature type="region of interest" description="Alpha C-terminal domain (alpha-CTD)" evidence="11">
    <location>
        <begin position="247"/>
        <end position="330"/>
    </location>
</feature>
<dbReference type="InterPro" id="IPR011260">
    <property type="entry name" value="RNAP_asu_C"/>
</dbReference>
<evidence type="ECO:0000256" key="6">
    <source>
        <dbReference type="ARBA" id="ARBA00022695"/>
    </source>
</evidence>
<reference evidence="13 14" key="1">
    <citation type="journal article" date="2017" name="ISME J.">
        <title>Energy and carbon metabolisms in a deep terrestrial subsurface fluid microbial community.</title>
        <authorList>
            <person name="Momper L."/>
            <person name="Jungbluth S.P."/>
            <person name="Lee M.D."/>
            <person name="Amend J.P."/>
        </authorList>
    </citation>
    <scope>NUCLEOTIDE SEQUENCE [LARGE SCALE GENOMIC DNA]</scope>
    <source>
        <strain evidence="13">SURF_5</strain>
    </source>
</reference>
<dbReference type="InterPro" id="IPR036603">
    <property type="entry name" value="RBP11-like"/>
</dbReference>
<dbReference type="GO" id="GO:0003899">
    <property type="term" value="F:DNA-directed RNA polymerase activity"/>
    <property type="evidence" value="ECO:0007669"/>
    <property type="project" value="UniProtKB-UniRule"/>
</dbReference>
<dbReference type="FunFam" id="1.10.150.20:FF:000001">
    <property type="entry name" value="DNA-directed RNA polymerase subunit alpha"/>
    <property type="match status" value="1"/>
</dbReference>
<evidence type="ECO:0000256" key="5">
    <source>
        <dbReference type="ARBA" id="ARBA00022679"/>
    </source>
</evidence>
<dbReference type="GO" id="GO:0046983">
    <property type="term" value="F:protein dimerization activity"/>
    <property type="evidence" value="ECO:0007669"/>
    <property type="project" value="InterPro"/>
</dbReference>
<accession>A0A3A4NWG2</accession>
<dbReference type="SMART" id="SM00662">
    <property type="entry name" value="RPOLD"/>
    <property type="match status" value="1"/>
</dbReference>
<keyword evidence="7 11" id="KW-0804">Transcription</keyword>
<evidence type="ECO:0000256" key="8">
    <source>
        <dbReference type="ARBA" id="ARBA00032524"/>
    </source>
</evidence>
<comment type="domain">
    <text evidence="11">The N-terminal domain is essential for RNAP assembly and basal transcription, whereas the C-terminal domain is involved in interaction with transcriptional regulators and with upstream promoter elements.</text>
</comment>
<dbReference type="NCBIfam" id="NF003513">
    <property type="entry name" value="PRK05182.1-2"/>
    <property type="match status" value="1"/>
</dbReference>
<comment type="similarity">
    <text evidence="1 11">Belongs to the RNA polymerase alpha chain family.</text>
</comment>
<dbReference type="SUPFAM" id="SSF47789">
    <property type="entry name" value="C-terminal domain of RNA polymerase alpha subunit"/>
    <property type="match status" value="1"/>
</dbReference>
<dbReference type="Pfam" id="PF01193">
    <property type="entry name" value="RNA_pol_L"/>
    <property type="match status" value="1"/>
</dbReference>
<dbReference type="NCBIfam" id="NF003516">
    <property type="entry name" value="PRK05182.2-2"/>
    <property type="match status" value="1"/>
</dbReference>
<dbReference type="EC" id="2.7.7.6" evidence="2 11"/>
<evidence type="ECO:0000256" key="11">
    <source>
        <dbReference type="HAMAP-Rule" id="MF_00059"/>
    </source>
</evidence>
<proteinExistence type="inferred from homology"/>
<keyword evidence="5 11" id="KW-0808">Transferase</keyword>
<evidence type="ECO:0000256" key="7">
    <source>
        <dbReference type="ARBA" id="ARBA00023163"/>
    </source>
</evidence>
<dbReference type="InterPro" id="IPR011773">
    <property type="entry name" value="DNA-dir_RpoA"/>
</dbReference>
<dbReference type="HAMAP" id="MF_00059">
    <property type="entry name" value="RNApol_bact_RpoA"/>
    <property type="match status" value="1"/>
</dbReference>
<gene>
    <name evidence="11" type="primary">rpoA</name>
    <name evidence="13" type="ORF">C4520_11695</name>
</gene>
<dbReference type="Pfam" id="PF03118">
    <property type="entry name" value="RNA_pol_A_CTD"/>
    <property type="match status" value="1"/>
</dbReference>
<comment type="catalytic activity">
    <reaction evidence="10 11">
        <text>RNA(n) + a ribonucleoside 5'-triphosphate = RNA(n+1) + diphosphate</text>
        <dbReference type="Rhea" id="RHEA:21248"/>
        <dbReference type="Rhea" id="RHEA-COMP:14527"/>
        <dbReference type="Rhea" id="RHEA-COMP:17342"/>
        <dbReference type="ChEBI" id="CHEBI:33019"/>
        <dbReference type="ChEBI" id="CHEBI:61557"/>
        <dbReference type="ChEBI" id="CHEBI:140395"/>
        <dbReference type="EC" id="2.7.7.6"/>
    </reaction>
</comment>
<dbReference type="Gene3D" id="1.10.150.20">
    <property type="entry name" value="5' to 3' exonuclease, C-terminal subdomain"/>
    <property type="match status" value="1"/>
</dbReference>
<evidence type="ECO:0000256" key="2">
    <source>
        <dbReference type="ARBA" id="ARBA00012418"/>
    </source>
</evidence>
<dbReference type="NCBIfam" id="TIGR02027">
    <property type="entry name" value="rpoA"/>
    <property type="match status" value="1"/>
</dbReference>
<evidence type="ECO:0000256" key="1">
    <source>
        <dbReference type="ARBA" id="ARBA00007123"/>
    </source>
</evidence>
<feature type="region of interest" description="Alpha N-terminal domain (alpha-NTD)" evidence="11">
    <location>
        <begin position="1"/>
        <end position="228"/>
    </location>
</feature>
<dbReference type="SUPFAM" id="SSF55257">
    <property type="entry name" value="RBP11-like subunits of RNA polymerase"/>
    <property type="match status" value="1"/>
</dbReference>
<dbReference type="EMBL" id="QZKU01000079">
    <property type="protein sequence ID" value="RJP20124.1"/>
    <property type="molecule type" value="Genomic_DNA"/>
</dbReference>
<dbReference type="Gene3D" id="2.170.120.12">
    <property type="entry name" value="DNA-directed RNA polymerase, insert domain"/>
    <property type="match status" value="1"/>
</dbReference>
<evidence type="ECO:0000256" key="3">
    <source>
        <dbReference type="ARBA" id="ARBA00015972"/>
    </source>
</evidence>
<comment type="subunit">
    <text evidence="11">Homodimer. The RNAP catalytic core consists of 2 alpha, 1 beta, 1 beta' and 1 omega subunit. When a sigma factor is associated with the core the holoenzyme is formed, which can initiate transcription.</text>
</comment>
<evidence type="ECO:0000313" key="14">
    <source>
        <dbReference type="Proteomes" id="UP000265882"/>
    </source>
</evidence>
<dbReference type="CDD" id="cd06928">
    <property type="entry name" value="RNAP_alpha_NTD"/>
    <property type="match status" value="1"/>
</dbReference>
<name>A0A3A4NWG2_ABYX5</name>
<dbReference type="GO" id="GO:0006351">
    <property type="term" value="P:DNA-templated transcription"/>
    <property type="evidence" value="ECO:0007669"/>
    <property type="project" value="UniProtKB-UniRule"/>
</dbReference>
<evidence type="ECO:0000259" key="12">
    <source>
        <dbReference type="SMART" id="SM00662"/>
    </source>
</evidence>
<dbReference type="GO" id="GO:0000428">
    <property type="term" value="C:DNA-directed RNA polymerase complex"/>
    <property type="evidence" value="ECO:0007669"/>
    <property type="project" value="UniProtKB-KW"/>
</dbReference>
<dbReference type="InterPro" id="IPR036643">
    <property type="entry name" value="RNApol_insert_sf"/>
</dbReference>
<organism evidence="13 14">
    <name type="scientific">Abyssobacteria bacterium (strain SURF_5)</name>
    <dbReference type="NCBI Taxonomy" id="2093360"/>
    <lineage>
        <taxon>Bacteria</taxon>
        <taxon>Pseudomonadati</taxon>
        <taxon>Candidatus Hydrogenedentota</taxon>
        <taxon>Candidatus Abyssobacteria</taxon>
    </lineage>
</organism>
<sequence length="330" mass="36556">MNRILEMPKWEKDEETSTAAYARFIIEPLERGFGVTVGNSLRRVLLSSLEGSAIVSVRIEGVQHEFASIPGVVEDVSEVVLNLKAVRTKMHGSADVKQLQVVASGEKVLTAADLAVDEDVEILNPEQHIMTINRGAKIVMHLEIGRGRGYVPAELNKHDGQPIGTISIDSVFSPVEKVNYTIQSARVGQMTDYDRLILEIWTNGGILPEDALAAAAKILIRHFTIFVKGEGEEDAGRSSRAEESEEMRKYLDKSVNELELSVRAANCLRAANIKSLAELVQKSEPEMLKYRNFGKKSLEEIKLVLKSMNLHLGMKLEGYQAASASEQREE</sequence>
<dbReference type="InterPro" id="IPR011262">
    <property type="entry name" value="DNA-dir_RNA_pol_insert"/>
</dbReference>
<dbReference type="FunFam" id="2.170.120.12:FF:000001">
    <property type="entry name" value="DNA-directed RNA polymerase subunit alpha"/>
    <property type="match status" value="1"/>
</dbReference>
<dbReference type="InterPro" id="IPR011263">
    <property type="entry name" value="DNA-dir_RNA_pol_RpoA/D/Rpb3"/>
</dbReference>
<keyword evidence="6 11" id="KW-0548">Nucleotidyltransferase</keyword>
<comment type="caution">
    <text evidence="13">The sequence shown here is derived from an EMBL/GenBank/DDBJ whole genome shotgun (WGS) entry which is preliminary data.</text>
</comment>
<evidence type="ECO:0000313" key="13">
    <source>
        <dbReference type="EMBL" id="RJP20124.1"/>
    </source>
</evidence>
<dbReference type="Gene3D" id="3.30.1360.10">
    <property type="entry name" value="RNA polymerase, RBP11-like subunit"/>
    <property type="match status" value="1"/>
</dbReference>
<evidence type="ECO:0000256" key="9">
    <source>
        <dbReference type="ARBA" id="ARBA00033070"/>
    </source>
</evidence>
<comment type="function">
    <text evidence="11">DNA-dependent RNA polymerase catalyzes the transcription of DNA into RNA using the four ribonucleoside triphosphates as substrates.</text>
</comment>
<feature type="domain" description="DNA-directed RNA polymerase RpoA/D/Rpb3-type" evidence="12">
    <location>
        <begin position="21"/>
        <end position="229"/>
    </location>
</feature>
<dbReference type="GO" id="GO:0003677">
    <property type="term" value="F:DNA binding"/>
    <property type="evidence" value="ECO:0007669"/>
    <property type="project" value="UniProtKB-UniRule"/>
</dbReference>
<evidence type="ECO:0000256" key="10">
    <source>
        <dbReference type="ARBA" id="ARBA00048552"/>
    </source>
</evidence>
<dbReference type="GO" id="GO:0005737">
    <property type="term" value="C:cytoplasm"/>
    <property type="evidence" value="ECO:0007669"/>
    <property type="project" value="UniProtKB-ARBA"/>
</dbReference>
<protein>
    <recommendedName>
        <fullName evidence="3 11">DNA-directed RNA polymerase subunit alpha</fullName>
        <shortName evidence="11">RNAP subunit alpha</shortName>
        <ecNumber evidence="2 11">2.7.7.6</ecNumber>
    </recommendedName>
    <alternativeName>
        <fullName evidence="9 11">RNA polymerase subunit alpha</fullName>
    </alternativeName>
    <alternativeName>
        <fullName evidence="8 11">Transcriptase subunit alpha</fullName>
    </alternativeName>
</protein>
<dbReference type="Proteomes" id="UP000265882">
    <property type="component" value="Unassembled WGS sequence"/>
</dbReference>
<keyword evidence="4 11" id="KW-0240">DNA-directed RNA polymerase</keyword>
<dbReference type="Pfam" id="PF01000">
    <property type="entry name" value="RNA_pol_A_bac"/>
    <property type="match status" value="1"/>
</dbReference>
<dbReference type="AlphaFoldDB" id="A0A3A4NWG2"/>
<evidence type="ECO:0000256" key="4">
    <source>
        <dbReference type="ARBA" id="ARBA00022478"/>
    </source>
</evidence>